<sequence length="150" mass="16633">MAGPLVTVVTQVGQKLREMRRRSVEVKWLEEQCRSIVTDLDALRGTVEDLAGQTSPETIDEMARKLAVVRRAADGIFMFALGKKAYPPHQYWISLGKLGDNLEEELAAAIRYFDDVGRRNPSALRSAEHGQVISISIDETDGDNPVHLTG</sequence>
<name>A0ABZ1H8W0_STRPH</name>
<accession>A0ABZ1H8W0</accession>
<keyword evidence="2" id="KW-1185">Reference proteome</keyword>
<reference evidence="1 2" key="1">
    <citation type="submission" date="2022-10" db="EMBL/GenBank/DDBJ databases">
        <title>The complete genomes of actinobacterial strains from the NBC collection.</title>
        <authorList>
            <person name="Joergensen T.S."/>
            <person name="Alvarez Arevalo M."/>
            <person name="Sterndorff E.B."/>
            <person name="Faurdal D."/>
            <person name="Vuksanovic O."/>
            <person name="Mourched A.-S."/>
            <person name="Charusanti P."/>
            <person name="Shaw S."/>
            <person name="Blin K."/>
            <person name="Weber T."/>
        </authorList>
    </citation>
    <scope>NUCLEOTIDE SEQUENCE [LARGE SCALE GENOMIC DNA]</scope>
    <source>
        <strain evidence="1 2">NBC 01752</strain>
    </source>
</reference>
<evidence type="ECO:0000313" key="2">
    <source>
        <dbReference type="Proteomes" id="UP001340816"/>
    </source>
</evidence>
<organism evidence="1 2">
    <name type="scientific">Streptomyces phaeochromogenes</name>
    <dbReference type="NCBI Taxonomy" id="1923"/>
    <lineage>
        <taxon>Bacteria</taxon>
        <taxon>Bacillati</taxon>
        <taxon>Actinomycetota</taxon>
        <taxon>Actinomycetes</taxon>
        <taxon>Kitasatosporales</taxon>
        <taxon>Streptomycetaceae</taxon>
        <taxon>Streptomyces</taxon>
        <taxon>Streptomyces phaeochromogenes group</taxon>
    </lineage>
</organism>
<gene>
    <name evidence="1" type="ORF">OHB35_15710</name>
</gene>
<dbReference type="RefSeq" id="WP_326759216.1">
    <property type="nucleotide sequence ID" value="NZ_CP109135.1"/>
</dbReference>
<proteinExistence type="predicted"/>
<dbReference type="EMBL" id="CP109135">
    <property type="protein sequence ID" value="WSD14574.1"/>
    <property type="molecule type" value="Genomic_DNA"/>
</dbReference>
<evidence type="ECO:0000313" key="1">
    <source>
        <dbReference type="EMBL" id="WSD14574.1"/>
    </source>
</evidence>
<protein>
    <submittedName>
        <fullName evidence="1">Uncharacterized protein</fullName>
    </submittedName>
</protein>
<dbReference type="Proteomes" id="UP001340816">
    <property type="component" value="Chromosome"/>
</dbReference>